<protein>
    <submittedName>
        <fullName evidence="1">Uncharacterized protein</fullName>
    </submittedName>
</protein>
<keyword evidence="2" id="KW-1185">Reference proteome</keyword>
<reference evidence="1 2" key="1">
    <citation type="journal article" date="2018" name="Mol. Biol. Evol.">
        <title>Broad Genomic Sampling Reveals a Smut Pathogenic Ancestry of the Fungal Clade Ustilaginomycotina.</title>
        <authorList>
            <person name="Kijpornyongpan T."/>
            <person name="Mondo S.J."/>
            <person name="Barry K."/>
            <person name="Sandor L."/>
            <person name="Lee J."/>
            <person name="Lipzen A."/>
            <person name="Pangilinan J."/>
            <person name="LaButti K."/>
            <person name="Hainaut M."/>
            <person name="Henrissat B."/>
            <person name="Grigoriev I.V."/>
            <person name="Spatafora J.W."/>
            <person name="Aime M.C."/>
        </authorList>
    </citation>
    <scope>NUCLEOTIDE SEQUENCE [LARGE SCALE GENOMIC DNA]</scope>
    <source>
        <strain evidence="1 2">SA 807</strain>
    </source>
</reference>
<evidence type="ECO:0000313" key="1">
    <source>
        <dbReference type="EMBL" id="PWN52896.1"/>
    </source>
</evidence>
<gene>
    <name evidence="1" type="ORF">IE53DRAFT_384643</name>
</gene>
<organism evidence="1 2">
    <name type="scientific">Violaceomyces palustris</name>
    <dbReference type="NCBI Taxonomy" id="1673888"/>
    <lineage>
        <taxon>Eukaryota</taxon>
        <taxon>Fungi</taxon>
        <taxon>Dikarya</taxon>
        <taxon>Basidiomycota</taxon>
        <taxon>Ustilaginomycotina</taxon>
        <taxon>Ustilaginomycetes</taxon>
        <taxon>Violaceomycetales</taxon>
        <taxon>Violaceomycetaceae</taxon>
        <taxon>Violaceomyces</taxon>
    </lineage>
</organism>
<proteinExistence type="predicted"/>
<dbReference type="EMBL" id="KZ819752">
    <property type="protein sequence ID" value="PWN52896.1"/>
    <property type="molecule type" value="Genomic_DNA"/>
</dbReference>
<name>A0ACD0P4C0_9BASI</name>
<sequence>MSTNRSTHSPSDSLPNFSTPAYKKHFGERPTSFALSSRPTSTSSSTPVDHQDVLQETSNHPQSSSSSRRGNIDEETLNKLQNLGYRVRSNVNMGYTGRHTTPSSFEARRGEAMEEWGELKEGASSKQGLMKPVSSWAPFTNKVSSSSSRQESLFFRSHSETMDHVRSTTSRWSRTNSHPVADRSEVAKRTRDPEQDEDQPENRDPNPNPSLARIADLRSNAMGNSLETRPSANGSSISPSSFITSSFSSSSSSSSSRGEDGFSTKSSFTTWTSISSTSSNRTSLEVSKAKALDRGRREEEEEEGMDLDFEEEGQGVNTPYPPPTPSLVSTLNDRKESEFTTNDSHSLDLGPTRNLKPLPSRLGGRATRTFTRFQSESVLTFPSSSSSSPVHGCRGEEPNMSNVGSSGRVPAPSFGTIEQGSDGRAISGSEEWRNYDFSSWATSSDF</sequence>
<accession>A0ACD0P4C0</accession>
<evidence type="ECO:0000313" key="2">
    <source>
        <dbReference type="Proteomes" id="UP000245626"/>
    </source>
</evidence>
<dbReference type="Proteomes" id="UP000245626">
    <property type="component" value="Unassembled WGS sequence"/>
</dbReference>